<evidence type="ECO:0000313" key="5">
    <source>
        <dbReference type="Proteomes" id="UP000694620"/>
    </source>
</evidence>
<evidence type="ECO:0000259" key="2">
    <source>
        <dbReference type="Pfam" id="PF13358"/>
    </source>
</evidence>
<dbReference type="Pfam" id="PF01498">
    <property type="entry name" value="HTH_Tnp_Tc3_2"/>
    <property type="match status" value="1"/>
</dbReference>
<dbReference type="InterPro" id="IPR038717">
    <property type="entry name" value="Tc1-like_DDE_dom"/>
</dbReference>
<dbReference type="GO" id="GO:0006313">
    <property type="term" value="P:DNA transposition"/>
    <property type="evidence" value="ECO:0007669"/>
    <property type="project" value="InterPro"/>
</dbReference>
<dbReference type="InterPro" id="IPR036388">
    <property type="entry name" value="WH-like_DNA-bd_sf"/>
</dbReference>
<dbReference type="AlphaFoldDB" id="A0A8C4T7X3"/>
<dbReference type="PANTHER" id="PTHR23022:SF135">
    <property type="entry name" value="SI:DKEY-77F5.3"/>
    <property type="match status" value="1"/>
</dbReference>
<dbReference type="Pfam" id="PF13358">
    <property type="entry name" value="DDE_3"/>
    <property type="match status" value="1"/>
</dbReference>
<dbReference type="GO" id="GO:0015074">
    <property type="term" value="P:DNA integration"/>
    <property type="evidence" value="ECO:0007669"/>
    <property type="project" value="InterPro"/>
</dbReference>
<feature type="domain" description="Sleeping Beauty transposase HTH" evidence="3">
    <location>
        <begin position="1"/>
        <end position="52"/>
    </location>
</feature>
<dbReference type="Gene3D" id="1.10.10.10">
    <property type="entry name" value="Winged helix-like DNA-binding domain superfamily/Winged helix DNA-binding domain"/>
    <property type="match status" value="1"/>
</dbReference>
<evidence type="ECO:0008006" key="6">
    <source>
        <dbReference type="Google" id="ProtNLM"/>
    </source>
</evidence>
<dbReference type="Gene3D" id="3.30.420.10">
    <property type="entry name" value="Ribonuclease H-like superfamily/Ribonuclease H"/>
    <property type="match status" value="1"/>
</dbReference>
<protein>
    <recommendedName>
        <fullName evidence="6">Transposase</fullName>
    </recommendedName>
</protein>
<sequence>MAKTKELSKDTRNKIVDLHQAGKTESAIGKQLGVKKSTVGAIIRKWKTYKTTDNLPRSGAPRKISPRGVIMIIRTVSKNPRTTRGDLVNDLQRAGTKVTKATMGNALRCQGLKSCSARRVPLLKPVHVQASLKFAREHLDDPQENVIWSDETKIELFGKNSTRRVWRRKNAELHPKNTIPTVKHEGGIMMLWGCFSAKGPGRLIRVKERMNGAMYRQILSENLLPSARALKMKHGWVFQHDNDPKHTTWVTKEWLRKKHFKVLQWPSQSPDLNPIENLWRELKVCVAQRQPQNITALQEICMKEWAKVPATVCENLVKTYRKHLTSVIANKGYITKY</sequence>
<evidence type="ECO:0000313" key="4">
    <source>
        <dbReference type="Ensembl" id="ENSECRP00000027685.1"/>
    </source>
</evidence>
<reference evidence="4" key="3">
    <citation type="submission" date="2025-09" db="UniProtKB">
        <authorList>
            <consortium name="Ensembl"/>
        </authorList>
    </citation>
    <scope>IDENTIFICATION</scope>
</reference>
<dbReference type="GO" id="GO:0003677">
    <property type="term" value="F:DNA binding"/>
    <property type="evidence" value="ECO:0007669"/>
    <property type="project" value="InterPro"/>
</dbReference>
<name>A0A8C4T7X3_ERPCA</name>
<dbReference type="Proteomes" id="UP000694620">
    <property type="component" value="Chromosome 18"/>
</dbReference>
<feature type="domain" description="Tc1-like transposase DDE" evidence="2">
    <location>
        <begin position="146"/>
        <end position="297"/>
    </location>
</feature>
<keyword evidence="5" id="KW-1185">Reference proteome</keyword>
<organism evidence="4 5">
    <name type="scientific">Erpetoichthys calabaricus</name>
    <name type="common">Rope fish</name>
    <name type="synonym">Calamoichthys calabaricus</name>
    <dbReference type="NCBI Taxonomy" id="27687"/>
    <lineage>
        <taxon>Eukaryota</taxon>
        <taxon>Metazoa</taxon>
        <taxon>Chordata</taxon>
        <taxon>Craniata</taxon>
        <taxon>Vertebrata</taxon>
        <taxon>Euteleostomi</taxon>
        <taxon>Actinopterygii</taxon>
        <taxon>Polypteriformes</taxon>
        <taxon>Polypteridae</taxon>
        <taxon>Erpetoichthys</taxon>
    </lineage>
</organism>
<feature type="domain" description="Transposase Tc1-like" evidence="1">
    <location>
        <begin position="71"/>
        <end position="140"/>
    </location>
</feature>
<reference evidence="4" key="1">
    <citation type="submission" date="2021-06" db="EMBL/GenBank/DDBJ databases">
        <authorList>
            <consortium name="Wellcome Sanger Institute Data Sharing"/>
        </authorList>
    </citation>
    <scope>NUCLEOTIDE SEQUENCE [LARGE SCALE GENOMIC DNA]</scope>
</reference>
<dbReference type="InterPro" id="IPR009057">
    <property type="entry name" value="Homeodomain-like_sf"/>
</dbReference>
<dbReference type="GeneTree" id="ENSGT01030000234537"/>
<dbReference type="InterPro" id="IPR052338">
    <property type="entry name" value="Transposase_5"/>
</dbReference>
<evidence type="ECO:0000259" key="3">
    <source>
        <dbReference type="Pfam" id="PF25787"/>
    </source>
</evidence>
<dbReference type="InterPro" id="IPR057667">
    <property type="entry name" value="HTH_SB"/>
</dbReference>
<dbReference type="PANTHER" id="PTHR23022">
    <property type="entry name" value="TRANSPOSABLE ELEMENT-RELATED"/>
    <property type="match status" value="1"/>
</dbReference>
<proteinExistence type="predicted"/>
<reference evidence="4" key="2">
    <citation type="submission" date="2025-08" db="UniProtKB">
        <authorList>
            <consortium name="Ensembl"/>
        </authorList>
    </citation>
    <scope>IDENTIFICATION</scope>
</reference>
<dbReference type="InterPro" id="IPR036397">
    <property type="entry name" value="RNaseH_sf"/>
</dbReference>
<dbReference type="Pfam" id="PF25787">
    <property type="entry name" value="HTH_SB"/>
    <property type="match status" value="1"/>
</dbReference>
<accession>A0A8C4T7X3</accession>
<dbReference type="Ensembl" id="ENSECRT00000028262.1">
    <property type="protein sequence ID" value="ENSECRP00000027685.1"/>
    <property type="gene ID" value="ENSECRG00000018749.1"/>
</dbReference>
<dbReference type="SUPFAM" id="SSF46689">
    <property type="entry name" value="Homeodomain-like"/>
    <property type="match status" value="1"/>
</dbReference>
<dbReference type="InterPro" id="IPR002492">
    <property type="entry name" value="Transposase_Tc1-like"/>
</dbReference>
<evidence type="ECO:0000259" key="1">
    <source>
        <dbReference type="Pfam" id="PF01498"/>
    </source>
</evidence>